<dbReference type="EMBL" id="CABVLU010000003">
    <property type="protein sequence ID" value="VVT53899.1"/>
    <property type="molecule type" value="Genomic_DNA"/>
</dbReference>
<feature type="domain" description="HTH CENPB-type" evidence="3">
    <location>
        <begin position="52"/>
        <end position="122"/>
    </location>
</feature>
<organism evidence="4 5">
    <name type="scientific">Magnusiomyces paraingens</name>
    <dbReference type="NCBI Taxonomy" id="2606893"/>
    <lineage>
        <taxon>Eukaryota</taxon>
        <taxon>Fungi</taxon>
        <taxon>Dikarya</taxon>
        <taxon>Ascomycota</taxon>
        <taxon>Saccharomycotina</taxon>
        <taxon>Dipodascomycetes</taxon>
        <taxon>Dipodascales</taxon>
        <taxon>Dipodascaceae</taxon>
        <taxon>Magnusiomyces</taxon>
    </lineage>
</organism>
<feature type="region of interest" description="Disordered" evidence="2">
    <location>
        <begin position="407"/>
        <end position="434"/>
    </location>
</feature>
<sequence length="483" mass="55710">MPPKNENRELLIAEALKLANMGTLSIRKSAQTFGLCPSTLTRRHHGASTSKKSHARFQKLDPKQENELAQRIRARARIGQPLINSILRQLAFNALHQNSPNATLGNHWTESFLRRYPDLKITKAKDFEPTLRDSADPAAVRKFQNMYLSRKIQNIKPENIYNVDETSFDESNFQNLHVFIPQETKSYLKVYSGRKWITVIECVRADGTTIPPFFIFADENTPESWIDSVFDSKKQTETWGGGFTKKGWVERTSFTEWAKTIFFPNTVPLNPSEPRLLFLDGHPAHRNPEFLKLCFDNNTFVLFLPPQSSHFLQPLDVAGFPHLKKLLAQNIEINPPLFSESLKQRADFIDRYCDVRPQAFSKEIVDFGWYQTGLWPFQRIDFPECVMRLTEINSDYENAKKGENMEYTWKPAPLPHSLPEKPTPQTTSQESQNEPRYMVLGVELTYANYSNPQQHAQELAQYVGQKNGYSFNTETSLRHSDCN</sequence>
<name>A0A5E8BTF6_9ASCO</name>
<feature type="region of interest" description="Disordered" evidence="2">
    <location>
        <begin position="40"/>
        <end position="64"/>
    </location>
</feature>
<dbReference type="AlphaFoldDB" id="A0A5E8BTF6"/>
<proteinExistence type="predicted"/>
<dbReference type="GO" id="GO:0003677">
    <property type="term" value="F:DNA binding"/>
    <property type="evidence" value="ECO:0007669"/>
    <property type="project" value="UniProtKB-KW"/>
</dbReference>
<dbReference type="PANTHER" id="PTHR19303:SF74">
    <property type="entry name" value="POGO TRANSPOSABLE ELEMENT WITH KRAB DOMAIN"/>
    <property type="match status" value="1"/>
</dbReference>
<evidence type="ECO:0000256" key="1">
    <source>
        <dbReference type="ARBA" id="ARBA00023125"/>
    </source>
</evidence>
<feature type="compositionally biased region" description="Basic residues" evidence="2">
    <location>
        <begin position="41"/>
        <end position="57"/>
    </location>
</feature>
<evidence type="ECO:0000256" key="2">
    <source>
        <dbReference type="SAM" id="MobiDB-lite"/>
    </source>
</evidence>
<feature type="compositionally biased region" description="Polar residues" evidence="2">
    <location>
        <begin position="423"/>
        <end position="434"/>
    </location>
</feature>
<accession>A0A5E8BTF6</accession>
<dbReference type="PANTHER" id="PTHR19303">
    <property type="entry name" value="TRANSPOSON"/>
    <property type="match status" value="1"/>
</dbReference>
<protein>
    <recommendedName>
        <fullName evidence="3">HTH CENPB-type domain-containing protein</fullName>
    </recommendedName>
</protein>
<evidence type="ECO:0000313" key="5">
    <source>
        <dbReference type="Proteomes" id="UP000398389"/>
    </source>
</evidence>
<dbReference type="InterPro" id="IPR050863">
    <property type="entry name" value="CenT-Element_Derived"/>
</dbReference>
<dbReference type="Pfam" id="PF03184">
    <property type="entry name" value="DDE_1"/>
    <property type="match status" value="1"/>
</dbReference>
<dbReference type="GO" id="GO:0005634">
    <property type="term" value="C:nucleus"/>
    <property type="evidence" value="ECO:0007669"/>
    <property type="project" value="TreeGrafter"/>
</dbReference>
<gene>
    <name evidence="4" type="ORF">SAPINGB_P003806</name>
</gene>
<dbReference type="OrthoDB" id="4033386at2759"/>
<evidence type="ECO:0000313" key="4">
    <source>
        <dbReference type="EMBL" id="VVT53899.1"/>
    </source>
</evidence>
<dbReference type="Proteomes" id="UP000398389">
    <property type="component" value="Unassembled WGS sequence"/>
</dbReference>
<dbReference type="PROSITE" id="PS51253">
    <property type="entry name" value="HTH_CENPB"/>
    <property type="match status" value="1"/>
</dbReference>
<dbReference type="InterPro" id="IPR004875">
    <property type="entry name" value="DDE_SF_endonuclease_dom"/>
</dbReference>
<dbReference type="InterPro" id="IPR006600">
    <property type="entry name" value="HTH_CenpB_DNA-bd_dom"/>
</dbReference>
<dbReference type="InterPro" id="IPR036397">
    <property type="entry name" value="RNaseH_sf"/>
</dbReference>
<evidence type="ECO:0000259" key="3">
    <source>
        <dbReference type="PROSITE" id="PS51253"/>
    </source>
</evidence>
<dbReference type="RefSeq" id="XP_031854412.1">
    <property type="nucleotide sequence ID" value="XM_031998521.1"/>
</dbReference>
<keyword evidence="5" id="KW-1185">Reference proteome</keyword>
<keyword evidence="1" id="KW-0238">DNA-binding</keyword>
<reference evidence="4 5" key="1">
    <citation type="submission" date="2019-09" db="EMBL/GenBank/DDBJ databases">
        <authorList>
            <person name="Brejova B."/>
        </authorList>
    </citation>
    <scope>NUCLEOTIDE SEQUENCE [LARGE SCALE GENOMIC DNA]</scope>
</reference>
<dbReference type="GeneID" id="43582621"/>
<dbReference type="Gene3D" id="3.30.420.10">
    <property type="entry name" value="Ribonuclease H-like superfamily/Ribonuclease H"/>
    <property type="match status" value="1"/>
</dbReference>